<dbReference type="RefSeq" id="WP_380555202.1">
    <property type="nucleotide sequence ID" value="NZ_JBHEZY010000008.1"/>
</dbReference>
<comment type="caution">
    <text evidence="2">The sequence shown here is derived from an EMBL/GenBank/DDBJ whole genome shotgun (WGS) entry which is preliminary data.</text>
</comment>
<gene>
    <name evidence="2" type="ORF">ACEZDB_21025</name>
</gene>
<protein>
    <recommendedName>
        <fullName evidence="4">Htaa protein</fullName>
    </recommendedName>
</protein>
<reference evidence="2 3" key="1">
    <citation type="submission" date="2024-09" db="EMBL/GenBank/DDBJ databases">
        <authorList>
            <person name="Lee S.D."/>
        </authorList>
    </citation>
    <scope>NUCLEOTIDE SEQUENCE [LARGE SCALE GENOMIC DNA]</scope>
    <source>
        <strain evidence="2 3">N1-3</strain>
    </source>
</reference>
<evidence type="ECO:0008006" key="4">
    <source>
        <dbReference type="Google" id="ProtNLM"/>
    </source>
</evidence>
<proteinExistence type="predicted"/>
<feature type="chain" id="PRO_5045219152" description="Htaa protein" evidence="1">
    <location>
        <begin position="28"/>
        <end position="194"/>
    </location>
</feature>
<feature type="signal peptide" evidence="1">
    <location>
        <begin position="1"/>
        <end position="27"/>
    </location>
</feature>
<evidence type="ECO:0000313" key="2">
    <source>
        <dbReference type="EMBL" id="MFC1433129.1"/>
    </source>
</evidence>
<name>A0ABV6X4C7_9ACTN</name>
<accession>A0ABV6X4C7</accession>
<sequence length="194" mass="19170">MNRNKLVSLAVAAAAALALGISAPAFADGTPASGSAVISEGNTFFAQAAQAGIVAVPLPSATVSYSGSTGLSGTFPVTGGTASLTLAFGSIQLGGSLLLVDARTLKSVTFDQLALDVDTFQITGVPQGSTTAVPLLDPAGDLEIDVNGTVQTLTASDLDVDPAGAAYLDSRLRTSFFTGGQSVGSLTVAFTPAS</sequence>
<evidence type="ECO:0000313" key="3">
    <source>
        <dbReference type="Proteomes" id="UP001592530"/>
    </source>
</evidence>
<organism evidence="2 3">
    <name type="scientific">Streptacidiphilus alkalitolerans</name>
    <dbReference type="NCBI Taxonomy" id="3342712"/>
    <lineage>
        <taxon>Bacteria</taxon>
        <taxon>Bacillati</taxon>
        <taxon>Actinomycetota</taxon>
        <taxon>Actinomycetes</taxon>
        <taxon>Kitasatosporales</taxon>
        <taxon>Streptomycetaceae</taxon>
        <taxon>Streptacidiphilus</taxon>
    </lineage>
</organism>
<keyword evidence="1" id="KW-0732">Signal</keyword>
<dbReference type="EMBL" id="JBHEZY010000008">
    <property type="protein sequence ID" value="MFC1433129.1"/>
    <property type="molecule type" value="Genomic_DNA"/>
</dbReference>
<evidence type="ECO:0000256" key="1">
    <source>
        <dbReference type="SAM" id="SignalP"/>
    </source>
</evidence>
<dbReference type="Proteomes" id="UP001592530">
    <property type="component" value="Unassembled WGS sequence"/>
</dbReference>